<name>A0A4P7VZ61_9BACT</name>
<dbReference type="AlphaFoldDB" id="A0A4P7VZ61"/>
<dbReference type="RefSeq" id="WP_136413275.1">
    <property type="nucleotide sequence ID" value="NZ_CP039396.1"/>
</dbReference>
<proteinExistence type="predicted"/>
<organism evidence="2 3">
    <name type="scientific">Duncaniella dubosii</name>
    <dbReference type="NCBI Taxonomy" id="2518971"/>
    <lineage>
        <taxon>Bacteria</taxon>
        <taxon>Pseudomonadati</taxon>
        <taxon>Bacteroidota</taxon>
        <taxon>Bacteroidia</taxon>
        <taxon>Bacteroidales</taxon>
        <taxon>Muribaculaceae</taxon>
        <taxon>Duncaniella</taxon>
    </lineage>
</organism>
<dbReference type="InterPro" id="IPR007074">
    <property type="entry name" value="LicD/FKTN/FKRP_NTP_transf"/>
</dbReference>
<reference evidence="3" key="1">
    <citation type="submission" date="2019-02" db="EMBL/GenBank/DDBJ databases">
        <title>Isolation and identification of novel species under the genus Muribaculum.</title>
        <authorList>
            <person name="Miyake S."/>
            <person name="Ding Y."/>
            <person name="Low A."/>
            <person name="Soh M."/>
            <person name="Seedorf H."/>
        </authorList>
    </citation>
    <scope>NUCLEOTIDE SEQUENCE [LARGE SCALE GENOMIC DNA]</scope>
    <source>
        <strain evidence="3">H5</strain>
    </source>
</reference>
<evidence type="ECO:0000313" key="3">
    <source>
        <dbReference type="Proteomes" id="UP000297149"/>
    </source>
</evidence>
<evidence type="ECO:0000259" key="1">
    <source>
        <dbReference type="Pfam" id="PF04991"/>
    </source>
</evidence>
<protein>
    <submittedName>
        <fullName evidence="2">LicD family protein</fullName>
    </submittedName>
</protein>
<dbReference type="Proteomes" id="UP000297149">
    <property type="component" value="Chromosome"/>
</dbReference>
<dbReference type="Pfam" id="PF04991">
    <property type="entry name" value="LicD"/>
    <property type="match status" value="1"/>
</dbReference>
<feature type="domain" description="LicD/FKTN/FKRP nucleotidyltransferase" evidence="1">
    <location>
        <begin position="44"/>
        <end position="149"/>
    </location>
</feature>
<gene>
    <name evidence="2" type="ORF">E7747_00025</name>
</gene>
<evidence type="ECO:0000313" key="2">
    <source>
        <dbReference type="EMBL" id="QCD40839.1"/>
    </source>
</evidence>
<dbReference type="KEGG" id="ddb:E7747_00025"/>
<dbReference type="PANTHER" id="PTHR43404:SF2">
    <property type="entry name" value="LIPOPOLYSACCHARIDE CHOLINEPHOSPHOTRANSFERASE LICD"/>
    <property type="match status" value="1"/>
</dbReference>
<sequence length="274" mass="32171">MISTSMIDPLIQQELRSRFNPDGSPLRCHQLLMLDMLKKIDRICAENNIKYWLSSGTCIGALRHGGFIPWDDDVDLEMMEEDFKKLRRVMRCYNGDDLVWQDSHTDFEYVQPFAKIRDTRTVIHEIPDTDRNYRYKGVFIDIFAIRPSASLNLYKLGGKLQTFFLYRPQYIENRLLRRATIAFSRLFVTNGLLRLISLIDRIGSDGQYRHLPGTAFSRPRFKKDVISTRLIKFEDAELPVPVNAEHYLERIYGDFRKLPSLDSIVPHISEITYR</sequence>
<dbReference type="InterPro" id="IPR052942">
    <property type="entry name" value="LPS_cholinephosphotransferase"/>
</dbReference>
<dbReference type="PANTHER" id="PTHR43404">
    <property type="entry name" value="LIPOPOLYSACCHARIDE CHOLINEPHOSPHOTRANSFERASE LICD"/>
    <property type="match status" value="1"/>
</dbReference>
<keyword evidence="3" id="KW-1185">Reference proteome</keyword>
<accession>A0A4P7VZ61</accession>
<dbReference type="GO" id="GO:0009100">
    <property type="term" value="P:glycoprotein metabolic process"/>
    <property type="evidence" value="ECO:0007669"/>
    <property type="project" value="UniProtKB-ARBA"/>
</dbReference>
<dbReference type="EMBL" id="CP039396">
    <property type="protein sequence ID" value="QCD40839.1"/>
    <property type="molecule type" value="Genomic_DNA"/>
</dbReference>